<feature type="signal peptide" evidence="1">
    <location>
        <begin position="1"/>
        <end position="27"/>
    </location>
</feature>
<dbReference type="Proteomes" id="UP001200557">
    <property type="component" value="Unassembled WGS sequence"/>
</dbReference>
<evidence type="ECO:0000313" key="3">
    <source>
        <dbReference type="Proteomes" id="UP001200557"/>
    </source>
</evidence>
<accession>A0ABS9CVS3</accession>
<feature type="chain" id="PRO_5045994662" evidence="1">
    <location>
        <begin position="28"/>
        <end position="143"/>
    </location>
</feature>
<protein>
    <submittedName>
        <fullName evidence="2">Uncharacterized protein</fullName>
    </submittedName>
</protein>
<gene>
    <name evidence="2" type="ORF">L0664_09830</name>
</gene>
<comment type="caution">
    <text evidence="2">The sequence shown here is derived from an EMBL/GenBank/DDBJ whole genome shotgun (WGS) entry which is preliminary data.</text>
</comment>
<dbReference type="RefSeq" id="WP_235225629.1">
    <property type="nucleotide sequence ID" value="NZ_JAKGAQ010000002.1"/>
</dbReference>
<reference evidence="2 3" key="1">
    <citation type="submission" date="2022-01" db="EMBL/GenBank/DDBJ databases">
        <title>Octadecabacter sp. nov., isolated from a marine alga.</title>
        <authorList>
            <person name="Jin M.S."/>
            <person name="Kim H.M."/>
            <person name="Han D.M."/>
            <person name="Jung J.J."/>
            <person name="Jeon C.O."/>
        </authorList>
    </citation>
    <scope>NUCLEOTIDE SEQUENCE [LARGE SCALE GENOMIC DNA]</scope>
    <source>
        <strain evidence="2 3">G9-8</strain>
    </source>
</reference>
<evidence type="ECO:0000256" key="1">
    <source>
        <dbReference type="SAM" id="SignalP"/>
    </source>
</evidence>
<name>A0ABS9CVS3_9RHOB</name>
<sequence>MFMKTFTAGVLAISLTVTSLTPTTASADMSSDDAIAGILTLLFLGAVIHNSRDNDVAPTPQRQPRPAATRDWRVLPASCIRDRTRRNGNTVRMFGQACLRNNYAHVERLPQACHVRIRNQEGRIRQGFRVRCLRDQGFRTNQR</sequence>
<proteinExistence type="predicted"/>
<organism evidence="2 3">
    <name type="scientific">Octadecabacter dasysiphoniae</name>
    <dbReference type="NCBI Taxonomy" id="2909341"/>
    <lineage>
        <taxon>Bacteria</taxon>
        <taxon>Pseudomonadati</taxon>
        <taxon>Pseudomonadota</taxon>
        <taxon>Alphaproteobacteria</taxon>
        <taxon>Rhodobacterales</taxon>
        <taxon>Roseobacteraceae</taxon>
        <taxon>Octadecabacter</taxon>
    </lineage>
</organism>
<keyword evidence="3" id="KW-1185">Reference proteome</keyword>
<dbReference type="EMBL" id="JAKGAQ010000002">
    <property type="protein sequence ID" value="MCF2871362.1"/>
    <property type="molecule type" value="Genomic_DNA"/>
</dbReference>
<keyword evidence="1" id="KW-0732">Signal</keyword>
<evidence type="ECO:0000313" key="2">
    <source>
        <dbReference type="EMBL" id="MCF2871362.1"/>
    </source>
</evidence>